<dbReference type="Pfam" id="PF05036">
    <property type="entry name" value="SPOR"/>
    <property type="match status" value="1"/>
</dbReference>
<dbReference type="InterPro" id="IPR036908">
    <property type="entry name" value="RlpA-like_sf"/>
</dbReference>
<dbReference type="Gene3D" id="3.30.70.1070">
    <property type="entry name" value="Sporulation related repeat"/>
    <property type="match status" value="1"/>
</dbReference>
<dbReference type="HAMAP" id="MF_02071">
    <property type="entry name" value="RlpA"/>
    <property type="match status" value="1"/>
</dbReference>
<dbReference type="InterPro" id="IPR007730">
    <property type="entry name" value="SPOR-like_dom"/>
</dbReference>
<dbReference type="NCBIfam" id="TIGR00413">
    <property type="entry name" value="rlpA"/>
    <property type="match status" value="1"/>
</dbReference>
<dbReference type="Gene3D" id="2.40.40.10">
    <property type="entry name" value="RlpA-like domain"/>
    <property type="match status" value="1"/>
</dbReference>
<dbReference type="InterPro" id="IPR036680">
    <property type="entry name" value="SPOR-like_sf"/>
</dbReference>
<dbReference type="OrthoDB" id="9779128at2"/>
<dbReference type="PANTHER" id="PTHR34183">
    <property type="entry name" value="ENDOLYTIC PEPTIDOGLYCAN TRANSGLYCOSYLASE RLPA"/>
    <property type="match status" value="1"/>
</dbReference>
<accession>A0A4P7BTT7</accession>
<feature type="domain" description="SPOR" evidence="6">
    <location>
        <begin position="180"/>
        <end position="259"/>
    </location>
</feature>
<keyword evidence="2 4" id="KW-0456">Lyase</keyword>
<evidence type="ECO:0000256" key="5">
    <source>
        <dbReference type="RuleBase" id="RU003495"/>
    </source>
</evidence>
<evidence type="ECO:0000259" key="6">
    <source>
        <dbReference type="PROSITE" id="PS51724"/>
    </source>
</evidence>
<comment type="function">
    <text evidence="4">Lytic transglycosylase with a strong preference for naked glycan strands that lack stem peptides.</text>
</comment>
<proteinExistence type="inferred from homology"/>
<dbReference type="Pfam" id="PF03330">
    <property type="entry name" value="DPBB_1"/>
    <property type="match status" value="1"/>
</dbReference>
<dbReference type="GO" id="GO:0008932">
    <property type="term" value="F:lytic endotransglycosylase activity"/>
    <property type="evidence" value="ECO:0007669"/>
    <property type="project" value="UniProtKB-UniRule"/>
</dbReference>
<dbReference type="KEGG" id="nwr:E3U44_01330"/>
<dbReference type="InterPro" id="IPR009009">
    <property type="entry name" value="RlpA-like_DPBB"/>
</dbReference>
<dbReference type="InterPro" id="IPR034718">
    <property type="entry name" value="RlpA"/>
</dbReference>
<evidence type="ECO:0000256" key="3">
    <source>
        <dbReference type="ARBA" id="ARBA00023316"/>
    </source>
</evidence>
<evidence type="ECO:0000256" key="4">
    <source>
        <dbReference type="HAMAP-Rule" id="MF_02071"/>
    </source>
</evidence>
<keyword evidence="1" id="KW-0732">Signal</keyword>
<dbReference type="GO" id="GO:0000270">
    <property type="term" value="P:peptidoglycan metabolic process"/>
    <property type="evidence" value="ECO:0007669"/>
    <property type="project" value="UniProtKB-UniRule"/>
</dbReference>
<dbReference type="FunFam" id="2.40.40.10:FF:000003">
    <property type="entry name" value="Endolytic peptidoglycan transglycosylase RlpA"/>
    <property type="match status" value="1"/>
</dbReference>
<evidence type="ECO:0000313" key="7">
    <source>
        <dbReference type="EMBL" id="QBQ53298.1"/>
    </source>
</evidence>
<reference evidence="7 8" key="1">
    <citation type="submission" date="2019-03" db="EMBL/GenBank/DDBJ databases">
        <title>The genome sequence of Nitrosococcus wardiae strain D1FHST reveals the archetypal metabolic capacity of ammonia-oxidizing Gammaproteobacteria.</title>
        <authorList>
            <person name="Wang L."/>
            <person name="Lim C.K."/>
            <person name="Hanson T.E."/>
            <person name="Dang H."/>
            <person name="Klotz M.G."/>
        </authorList>
    </citation>
    <scope>NUCLEOTIDE SEQUENCE [LARGE SCALE GENOMIC DNA]</scope>
    <source>
        <strain evidence="7 8">D1FHS</strain>
    </source>
</reference>
<keyword evidence="8" id="KW-1185">Reference proteome</keyword>
<dbReference type="GO" id="GO:0071555">
    <property type="term" value="P:cell wall organization"/>
    <property type="evidence" value="ECO:0007669"/>
    <property type="project" value="UniProtKB-KW"/>
</dbReference>
<dbReference type="PROSITE" id="PS51724">
    <property type="entry name" value="SPOR"/>
    <property type="match status" value="1"/>
</dbReference>
<name>A0A4P7BTT7_9GAMM</name>
<dbReference type="SUPFAM" id="SSF50685">
    <property type="entry name" value="Barwin-like endoglucanases"/>
    <property type="match status" value="1"/>
</dbReference>
<dbReference type="GO" id="GO:0042834">
    <property type="term" value="F:peptidoglycan binding"/>
    <property type="evidence" value="ECO:0007669"/>
    <property type="project" value="InterPro"/>
</dbReference>
<dbReference type="PANTHER" id="PTHR34183:SF1">
    <property type="entry name" value="ENDOLYTIC PEPTIDOGLYCAN TRANSGLYCOSYLASE RLPA"/>
    <property type="match status" value="1"/>
</dbReference>
<comment type="similarity">
    <text evidence="4 5">Belongs to the RlpA family.</text>
</comment>
<dbReference type="EMBL" id="CP038033">
    <property type="protein sequence ID" value="QBQ53298.1"/>
    <property type="molecule type" value="Genomic_DNA"/>
</dbReference>
<protein>
    <recommendedName>
        <fullName evidence="4">Endolytic peptidoglycan transglycosylase RlpA</fullName>
        <ecNumber evidence="4">4.2.2.-</ecNumber>
    </recommendedName>
</protein>
<evidence type="ECO:0000313" key="8">
    <source>
        <dbReference type="Proteomes" id="UP000294325"/>
    </source>
</evidence>
<gene>
    <name evidence="4" type="primary">rlpA</name>
    <name evidence="7" type="ORF">E3U44_01330</name>
</gene>
<sequence length="259" mass="28927">MRPVVPSLILPLVVLFNVSCSSVSETRGSKLPANDKLGDSLDPLSRFEPLSKYGNPPFYEVNGQRYYTLRSSRGYRKKGIASWYGSKFHGRRTSSGEIYNMYGMTAAHRSLPLPSYVVVTNLSNQRQVVLRVNDRGPFHSDRIIDLSYAAAVKLGLARQGTGLVEVRSIEPRSLPGRKGGIAEREIYLQIGAFQSRRHAERLQKRLQAVLDTGVNVSPTPAQQVPFYRVRIGPLANVEKLDNLAKRLAELGYPDHIIVH</sequence>
<dbReference type="InterPro" id="IPR012997">
    <property type="entry name" value="RplA"/>
</dbReference>
<dbReference type="RefSeq" id="WP_134356314.1">
    <property type="nucleotide sequence ID" value="NZ_CP038033.1"/>
</dbReference>
<dbReference type="GO" id="GO:0009279">
    <property type="term" value="C:cell outer membrane"/>
    <property type="evidence" value="ECO:0007669"/>
    <property type="project" value="TreeGrafter"/>
</dbReference>
<dbReference type="EC" id="4.2.2.-" evidence="4"/>
<dbReference type="AlphaFoldDB" id="A0A4P7BTT7"/>
<dbReference type="CDD" id="cd22268">
    <property type="entry name" value="DPBB_RlpA-like"/>
    <property type="match status" value="1"/>
</dbReference>
<organism evidence="7 8">
    <name type="scientific">Nitrosococcus wardiae</name>
    <dbReference type="NCBI Taxonomy" id="1814290"/>
    <lineage>
        <taxon>Bacteria</taxon>
        <taxon>Pseudomonadati</taxon>
        <taxon>Pseudomonadota</taxon>
        <taxon>Gammaproteobacteria</taxon>
        <taxon>Chromatiales</taxon>
        <taxon>Chromatiaceae</taxon>
        <taxon>Nitrosococcus</taxon>
    </lineage>
</organism>
<dbReference type="Proteomes" id="UP000294325">
    <property type="component" value="Chromosome"/>
</dbReference>
<evidence type="ECO:0000256" key="2">
    <source>
        <dbReference type="ARBA" id="ARBA00023239"/>
    </source>
</evidence>
<keyword evidence="3 4" id="KW-0961">Cell wall biogenesis/degradation</keyword>
<evidence type="ECO:0000256" key="1">
    <source>
        <dbReference type="ARBA" id="ARBA00022729"/>
    </source>
</evidence>
<dbReference type="SUPFAM" id="SSF110997">
    <property type="entry name" value="Sporulation related repeat"/>
    <property type="match status" value="1"/>
</dbReference>